<dbReference type="RefSeq" id="XP_062727505.1">
    <property type="nucleotide sequence ID" value="XM_062865612.1"/>
</dbReference>
<protein>
    <recommendedName>
        <fullName evidence="3">Zn(2)-C6 fungal-type domain-containing protein</fullName>
    </recommendedName>
</protein>
<dbReference type="GO" id="GO:0008270">
    <property type="term" value="F:zinc ion binding"/>
    <property type="evidence" value="ECO:0007669"/>
    <property type="project" value="InterPro"/>
</dbReference>
<evidence type="ECO:0000256" key="1">
    <source>
        <dbReference type="ARBA" id="ARBA00023242"/>
    </source>
</evidence>
<reference evidence="4" key="2">
    <citation type="submission" date="2023-06" db="EMBL/GenBank/DDBJ databases">
        <authorList>
            <consortium name="Lawrence Berkeley National Laboratory"/>
            <person name="Mondo S.J."/>
            <person name="Hensen N."/>
            <person name="Bonometti L."/>
            <person name="Westerberg I."/>
            <person name="Brannstrom I.O."/>
            <person name="Guillou S."/>
            <person name="Cros-Aarteil S."/>
            <person name="Calhoun S."/>
            <person name="Haridas S."/>
            <person name="Kuo A."/>
            <person name="Pangilinan J."/>
            <person name="Riley R."/>
            <person name="Labutti K."/>
            <person name="Andreopoulos B."/>
            <person name="Lipzen A."/>
            <person name="Chen C."/>
            <person name="Yanf M."/>
            <person name="Daum C."/>
            <person name="Ng V."/>
            <person name="Clum A."/>
            <person name="Steindorff A."/>
            <person name="Ohm R."/>
            <person name="Martin F."/>
            <person name="Silar P."/>
            <person name="Natvig D."/>
            <person name="Lalanne C."/>
            <person name="Gautier V."/>
            <person name="Ament-Velasquez S.L."/>
            <person name="Kruys A."/>
            <person name="Hutchinson M.I."/>
            <person name="Powell A.J."/>
            <person name="Barry K."/>
            <person name="Miller A.N."/>
            <person name="Grigoriev I.V."/>
            <person name="Debuchy R."/>
            <person name="Gladieux P."/>
            <person name="Thoren M.H."/>
            <person name="Johannesson H."/>
        </authorList>
    </citation>
    <scope>NUCLEOTIDE SEQUENCE</scope>
    <source>
        <strain evidence="4">CBS 333.67</strain>
    </source>
</reference>
<gene>
    <name evidence="4" type="ORF">B0T15DRAFT_424431</name>
</gene>
<comment type="caution">
    <text evidence="4">The sequence shown here is derived from an EMBL/GenBank/DDBJ whole genome shotgun (WGS) entry which is preliminary data.</text>
</comment>
<dbReference type="CDD" id="cd00067">
    <property type="entry name" value="GAL4"/>
    <property type="match status" value="1"/>
</dbReference>
<evidence type="ECO:0000259" key="3">
    <source>
        <dbReference type="PROSITE" id="PS50048"/>
    </source>
</evidence>
<feature type="region of interest" description="Disordered" evidence="2">
    <location>
        <begin position="81"/>
        <end position="101"/>
    </location>
</feature>
<proteinExistence type="predicted"/>
<dbReference type="SUPFAM" id="SSF57701">
    <property type="entry name" value="Zn2/Cys6 DNA-binding domain"/>
    <property type="match status" value="1"/>
</dbReference>
<keyword evidence="1" id="KW-0539">Nucleus</keyword>
<reference evidence="4" key="1">
    <citation type="journal article" date="2023" name="Mol. Phylogenet. Evol.">
        <title>Genome-scale phylogeny and comparative genomics of the fungal order Sordariales.</title>
        <authorList>
            <person name="Hensen N."/>
            <person name="Bonometti L."/>
            <person name="Westerberg I."/>
            <person name="Brannstrom I.O."/>
            <person name="Guillou S."/>
            <person name="Cros-Aarteil S."/>
            <person name="Calhoun S."/>
            <person name="Haridas S."/>
            <person name="Kuo A."/>
            <person name="Mondo S."/>
            <person name="Pangilinan J."/>
            <person name="Riley R."/>
            <person name="LaButti K."/>
            <person name="Andreopoulos B."/>
            <person name="Lipzen A."/>
            <person name="Chen C."/>
            <person name="Yan M."/>
            <person name="Daum C."/>
            <person name="Ng V."/>
            <person name="Clum A."/>
            <person name="Steindorff A."/>
            <person name="Ohm R.A."/>
            <person name="Martin F."/>
            <person name="Silar P."/>
            <person name="Natvig D.O."/>
            <person name="Lalanne C."/>
            <person name="Gautier V."/>
            <person name="Ament-Velasquez S.L."/>
            <person name="Kruys A."/>
            <person name="Hutchinson M.I."/>
            <person name="Powell A.J."/>
            <person name="Barry K."/>
            <person name="Miller A.N."/>
            <person name="Grigoriev I.V."/>
            <person name="Debuchy R."/>
            <person name="Gladieux P."/>
            <person name="Hiltunen Thoren M."/>
            <person name="Johannesson H."/>
        </authorList>
    </citation>
    <scope>NUCLEOTIDE SEQUENCE</scope>
    <source>
        <strain evidence="4">CBS 333.67</strain>
    </source>
</reference>
<feature type="domain" description="Zn(2)-C6 fungal-type" evidence="3">
    <location>
        <begin position="48"/>
        <end position="79"/>
    </location>
</feature>
<evidence type="ECO:0000313" key="4">
    <source>
        <dbReference type="EMBL" id="KAK3311725.1"/>
    </source>
</evidence>
<dbReference type="PROSITE" id="PS50048">
    <property type="entry name" value="ZN2_CY6_FUNGAL_2"/>
    <property type="match status" value="1"/>
</dbReference>
<evidence type="ECO:0000256" key="2">
    <source>
        <dbReference type="SAM" id="MobiDB-lite"/>
    </source>
</evidence>
<keyword evidence="5" id="KW-1185">Reference proteome</keyword>
<organism evidence="4 5">
    <name type="scientific">Chaetomium strumarium</name>
    <dbReference type="NCBI Taxonomy" id="1170767"/>
    <lineage>
        <taxon>Eukaryota</taxon>
        <taxon>Fungi</taxon>
        <taxon>Dikarya</taxon>
        <taxon>Ascomycota</taxon>
        <taxon>Pezizomycotina</taxon>
        <taxon>Sordariomycetes</taxon>
        <taxon>Sordariomycetidae</taxon>
        <taxon>Sordariales</taxon>
        <taxon>Chaetomiaceae</taxon>
        <taxon>Chaetomium</taxon>
    </lineage>
</organism>
<dbReference type="Gene3D" id="4.10.240.10">
    <property type="entry name" value="Zn(2)-C6 fungal-type DNA-binding domain"/>
    <property type="match status" value="1"/>
</dbReference>
<dbReference type="Proteomes" id="UP001273166">
    <property type="component" value="Unassembled WGS sequence"/>
</dbReference>
<dbReference type="SMART" id="SM00066">
    <property type="entry name" value="GAL4"/>
    <property type="match status" value="1"/>
</dbReference>
<evidence type="ECO:0000313" key="5">
    <source>
        <dbReference type="Proteomes" id="UP001273166"/>
    </source>
</evidence>
<dbReference type="GO" id="GO:0000981">
    <property type="term" value="F:DNA-binding transcription factor activity, RNA polymerase II-specific"/>
    <property type="evidence" value="ECO:0007669"/>
    <property type="project" value="InterPro"/>
</dbReference>
<sequence length="368" mass="40086">MPASSGVPPAYTSRWKVNSLQTSGRSRHADISNRTVTPQPAICKYNTSCNACRKARVKCSRGNPCRRCATAAEPESCVYSISRRRGKRKASDGPQADVGPEVHLEEAISVPVDAPDTPNIAAGDPMTVLLQGWSKEPLFPLPSESMINVVDFANPIDMFPSTGATTAPISTTIMVASEGEKCPDACYASVHAACNKLISTLNQRGSAGLDVCMTVLDSASEHACKYLACVLCDTGCTRLMTLALLHQRQLNLLCDICANPSLYLWDNDMRVSLGSYRPPNRERDVAVKRAMLLGVASGVRERVEVIRDRLEEFEDRIERGVLELAEAGRLNLQWLLAITGNLVRRLDTIKALLAREDWGLNTGAIGTR</sequence>
<dbReference type="EMBL" id="JAUDZG010000001">
    <property type="protein sequence ID" value="KAK3311725.1"/>
    <property type="molecule type" value="Genomic_DNA"/>
</dbReference>
<dbReference type="PROSITE" id="PS00463">
    <property type="entry name" value="ZN2_CY6_FUNGAL_1"/>
    <property type="match status" value="1"/>
</dbReference>
<dbReference type="AlphaFoldDB" id="A0AAJ0H560"/>
<name>A0AAJ0H560_9PEZI</name>
<dbReference type="InterPro" id="IPR001138">
    <property type="entry name" value="Zn2Cys6_DnaBD"/>
</dbReference>
<dbReference type="GeneID" id="87884441"/>
<dbReference type="Pfam" id="PF00172">
    <property type="entry name" value="Zn_clus"/>
    <property type="match status" value="1"/>
</dbReference>
<accession>A0AAJ0H560</accession>
<dbReference type="InterPro" id="IPR036864">
    <property type="entry name" value="Zn2-C6_fun-type_DNA-bd_sf"/>
</dbReference>